<proteinExistence type="predicted"/>
<organism evidence="2 3">
    <name type="scientific">Phaeovibrio sulfidiphilus</name>
    <dbReference type="NCBI Taxonomy" id="1220600"/>
    <lineage>
        <taxon>Bacteria</taxon>
        <taxon>Pseudomonadati</taxon>
        <taxon>Pseudomonadota</taxon>
        <taxon>Alphaproteobacteria</taxon>
        <taxon>Rhodospirillales</taxon>
        <taxon>Rhodospirillaceae</taxon>
        <taxon>Phaeovibrio</taxon>
    </lineage>
</organism>
<gene>
    <name evidence="2" type="ORF">IHV25_03220</name>
</gene>
<dbReference type="AlphaFoldDB" id="A0A8J7CBY2"/>
<feature type="region of interest" description="Disordered" evidence="1">
    <location>
        <begin position="117"/>
        <end position="136"/>
    </location>
</feature>
<keyword evidence="3" id="KW-1185">Reference proteome</keyword>
<protein>
    <submittedName>
        <fullName evidence="2">Uncharacterized protein</fullName>
    </submittedName>
</protein>
<accession>A0A8J7CBY2</accession>
<evidence type="ECO:0000256" key="1">
    <source>
        <dbReference type="SAM" id="MobiDB-lite"/>
    </source>
</evidence>
<dbReference type="EMBL" id="JACZHT010000002">
    <property type="protein sequence ID" value="MBE1236663.1"/>
    <property type="molecule type" value="Genomic_DNA"/>
</dbReference>
<evidence type="ECO:0000313" key="3">
    <source>
        <dbReference type="Proteomes" id="UP000631034"/>
    </source>
</evidence>
<sequence>MSLDRETRRALHDVLSDCHSASQFVHCVQAALDDLTRSACRRHVGDVGPDEVFDMVSVLATLKGRYIAEALAEISSKRNPAALDVGRLRVLREQIREIESALDAVRSAIDQELVGVRGVNAPSPTGSQPVLRNHPE</sequence>
<name>A0A8J7CBY2_9PROT</name>
<dbReference type="Proteomes" id="UP000631034">
    <property type="component" value="Unassembled WGS sequence"/>
</dbReference>
<dbReference type="RefSeq" id="WP_192533647.1">
    <property type="nucleotide sequence ID" value="NZ_JACZHT010000002.1"/>
</dbReference>
<reference evidence="2" key="1">
    <citation type="submission" date="2020-10" db="EMBL/GenBank/DDBJ databases">
        <title>Genome sequence of the unusual species of purple photosynthetic bacteria, Phaeovibrio sulfidiphilus DSM 23193, type strain.</title>
        <authorList>
            <person name="Kyndt J.A."/>
            <person name="Meyer T.E."/>
        </authorList>
    </citation>
    <scope>NUCLEOTIDE SEQUENCE</scope>
    <source>
        <strain evidence="2">DSM 23193</strain>
    </source>
</reference>
<evidence type="ECO:0000313" key="2">
    <source>
        <dbReference type="EMBL" id="MBE1236663.1"/>
    </source>
</evidence>
<comment type="caution">
    <text evidence="2">The sequence shown here is derived from an EMBL/GenBank/DDBJ whole genome shotgun (WGS) entry which is preliminary data.</text>
</comment>